<dbReference type="InterPro" id="IPR015797">
    <property type="entry name" value="NUDIX_hydrolase-like_dom_sf"/>
</dbReference>
<evidence type="ECO:0000313" key="5">
    <source>
        <dbReference type="Proteomes" id="UP000030764"/>
    </source>
</evidence>
<dbReference type="Pfam" id="PF25969">
    <property type="entry name" value="NUDT9_N"/>
    <property type="match status" value="1"/>
</dbReference>
<feature type="region of interest" description="Disordered" evidence="1">
    <location>
        <begin position="37"/>
        <end position="56"/>
    </location>
</feature>
<dbReference type="Proteomes" id="UP000030758">
    <property type="component" value="Unassembled WGS sequence"/>
</dbReference>
<evidence type="ECO:0000313" key="3">
    <source>
        <dbReference type="EMBL" id="KFD50576.1"/>
    </source>
</evidence>
<dbReference type="GO" id="GO:0047631">
    <property type="term" value="F:ADP-ribose diphosphatase activity"/>
    <property type="evidence" value="ECO:0007669"/>
    <property type="project" value="InterPro"/>
</dbReference>
<name>A0A085M030_9BILA</name>
<organism evidence="3 5">
    <name type="scientific">Trichuris suis</name>
    <name type="common">pig whipworm</name>
    <dbReference type="NCBI Taxonomy" id="68888"/>
    <lineage>
        <taxon>Eukaryota</taxon>
        <taxon>Metazoa</taxon>
        <taxon>Ecdysozoa</taxon>
        <taxon>Nematoda</taxon>
        <taxon>Enoplea</taxon>
        <taxon>Dorylaimia</taxon>
        <taxon>Trichinellida</taxon>
        <taxon>Trichuridae</taxon>
        <taxon>Trichuris</taxon>
    </lineage>
</organism>
<evidence type="ECO:0000256" key="1">
    <source>
        <dbReference type="SAM" id="MobiDB-lite"/>
    </source>
</evidence>
<dbReference type="Proteomes" id="UP000030764">
    <property type="component" value="Unassembled WGS sequence"/>
</dbReference>
<dbReference type="SUPFAM" id="SSF55811">
    <property type="entry name" value="Nudix"/>
    <property type="match status" value="1"/>
</dbReference>
<dbReference type="InterPro" id="IPR039989">
    <property type="entry name" value="NUDT9"/>
</dbReference>
<sequence length="309" mass="36091">MKSANVAHFLLLLLFCHYAQAHFIGSKVSELLNKKKKTKEEEDKIQSSSSSETLSEEKEKTLRRLKCYVHGIGKIETEDQLFYPGTKVRRECVRYSRFQKNIYYTPPDYSRPNLTSADPDELNATNILFNQVDDGIDRRSVRGRYKVVDFKPMNPAGRTGITGRGDLRRWGPNHIVCIDLRREIANETAVYKLQLQVEKKLSDGTIQMTIPCSYVDSPDSDMPVKALKPIIQELVRVNGRHRAREILDFMYDRKSLKRRYYQPSLVNTDNAWIERTIWKVNEYWNNDLSSLDMRRLPTVAWKIIKMKPL</sequence>
<protein>
    <submittedName>
        <fullName evidence="3">Uncharacterized protein</fullName>
    </submittedName>
</protein>
<gene>
    <name evidence="3" type="ORF">M513_08525</name>
    <name evidence="4" type="ORF">M514_08525</name>
</gene>
<dbReference type="EMBL" id="KL367512">
    <property type="protein sequence ID" value="KFD67670.1"/>
    <property type="molecule type" value="Genomic_DNA"/>
</dbReference>
<feature type="signal peptide" evidence="2">
    <location>
        <begin position="1"/>
        <end position="21"/>
    </location>
</feature>
<keyword evidence="2" id="KW-0732">Signal</keyword>
<proteinExistence type="predicted"/>
<evidence type="ECO:0000256" key="2">
    <source>
        <dbReference type="SAM" id="SignalP"/>
    </source>
</evidence>
<reference evidence="3 5" key="1">
    <citation type="journal article" date="2014" name="Nat. Genet.">
        <title>Genome and transcriptome of the porcine whipworm Trichuris suis.</title>
        <authorList>
            <person name="Jex A.R."/>
            <person name="Nejsum P."/>
            <person name="Schwarz E.M."/>
            <person name="Hu L."/>
            <person name="Young N.D."/>
            <person name="Hall R.S."/>
            <person name="Korhonen P.K."/>
            <person name="Liao S."/>
            <person name="Thamsborg S."/>
            <person name="Xia J."/>
            <person name="Xu P."/>
            <person name="Wang S."/>
            <person name="Scheerlinck J.P."/>
            <person name="Hofmann A."/>
            <person name="Sternberg P.W."/>
            <person name="Wang J."/>
            <person name="Gasser R.B."/>
        </authorList>
    </citation>
    <scope>NUCLEOTIDE SEQUENCE [LARGE SCALE GENOMIC DNA]</scope>
    <source>
        <strain evidence="4">DCEP-RM93F</strain>
        <strain evidence="3">DCEP-RM93M</strain>
    </source>
</reference>
<accession>A0A085M030</accession>
<keyword evidence="5" id="KW-1185">Reference proteome</keyword>
<feature type="chain" id="PRO_5009036355" evidence="2">
    <location>
        <begin position="22"/>
        <end position="309"/>
    </location>
</feature>
<dbReference type="AlphaFoldDB" id="A0A085M030"/>
<dbReference type="EMBL" id="KL363251">
    <property type="protein sequence ID" value="KFD50576.1"/>
    <property type="molecule type" value="Genomic_DNA"/>
</dbReference>
<dbReference type="PANTHER" id="PTHR13030">
    <property type="entry name" value="NUDIX HYDROLASE"/>
    <property type="match status" value="1"/>
</dbReference>
<dbReference type="PANTHER" id="PTHR13030:SF8">
    <property type="entry name" value="ADP-RIBOSE PYROPHOSPHATASE, MITOCHONDRIAL"/>
    <property type="match status" value="1"/>
</dbReference>
<evidence type="ECO:0000313" key="4">
    <source>
        <dbReference type="EMBL" id="KFD67670.1"/>
    </source>
</evidence>